<comment type="caution">
    <text evidence="1">The sequence shown here is derived from an EMBL/GenBank/DDBJ whole genome shotgun (WGS) entry which is preliminary data.</text>
</comment>
<sequence length="59" mass="6597">MHGFSQGTRKGHQASMDAKLFDALSRRTKEAAHSLVRVDEYLTSQACPECLQRGEFAKT</sequence>
<evidence type="ECO:0000313" key="2">
    <source>
        <dbReference type="Proteomes" id="UP000242180"/>
    </source>
</evidence>
<reference evidence="1 2" key="1">
    <citation type="submission" date="2016-07" db="EMBL/GenBank/DDBJ databases">
        <title>Pervasive Adenine N6-methylation of Active Genes in Fungi.</title>
        <authorList>
            <consortium name="DOE Joint Genome Institute"/>
            <person name="Mondo S.J."/>
            <person name="Dannebaum R.O."/>
            <person name="Kuo R.C."/>
            <person name="Labutti K."/>
            <person name="Haridas S."/>
            <person name="Kuo A."/>
            <person name="Salamov A."/>
            <person name="Ahrendt S.R."/>
            <person name="Lipzen A."/>
            <person name="Sullivan W."/>
            <person name="Andreopoulos W.B."/>
            <person name="Clum A."/>
            <person name="Lindquist E."/>
            <person name="Daum C."/>
            <person name="Ramamoorthy G.K."/>
            <person name="Gryganskyi A."/>
            <person name="Culley D."/>
            <person name="Magnuson J.K."/>
            <person name="James T.Y."/>
            <person name="O'Malley M.A."/>
            <person name="Stajich J.E."/>
            <person name="Spatafora J.W."/>
            <person name="Visel A."/>
            <person name="Grigoriev I.V."/>
        </authorList>
    </citation>
    <scope>NUCLEOTIDE SEQUENCE [LARGE SCALE GENOMIC DNA]</scope>
    <source>
        <strain evidence="1 2">NRRL 2496</strain>
    </source>
</reference>
<gene>
    <name evidence="1" type="ORF">BCR43DRAFT_494044</name>
</gene>
<accession>A0A1X2H7C6</accession>
<dbReference type="InParanoid" id="A0A1X2H7C6"/>
<feature type="non-terminal residue" evidence="1">
    <location>
        <position position="59"/>
    </location>
</feature>
<evidence type="ECO:0000313" key="1">
    <source>
        <dbReference type="EMBL" id="ORY94451.1"/>
    </source>
</evidence>
<dbReference type="EMBL" id="MCGN01000007">
    <property type="protein sequence ID" value="ORY94451.1"/>
    <property type="molecule type" value="Genomic_DNA"/>
</dbReference>
<protein>
    <submittedName>
        <fullName evidence="1">Uncharacterized protein</fullName>
    </submittedName>
</protein>
<organism evidence="1 2">
    <name type="scientific">Syncephalastrum racemosum</name>
    <name type="common">Filamentous fungus</name>
    <dbReference type="NCBI Taxonomy" id="13706"/>
    <lineage>
        <taxon>Eukaryota</taxon>
        <taxon>Fungi</taxon>
        <taxon>Fungi incertae sedis</taxon>
        <taxon>Mucoromycota</taxon>
        <taxon>Mucoromycotina</taxon>
        <taxon>Mucoromycetes</taxon>
        <taxon>Mucorales</taxon>
        <taxon>Syncephalastraceae</taxon>
        <taxon>Syncephalastrum</taxon>
    </lineage>
</organism>
<name>A0A1X2H7C6_SYNRA</name>
<proteinExistence type="predicted"/>
<keyword evidence="2" id="KW-1185">Reference proteome</keyword>
<dbReference type="AlphaFoldDB" id="A0A1X2H7C6"/>
<dbReference type="Proteomes" id="UP000242180">
    <property type="component" value="Unassembled WGS sequence"/>
</dbReference>